<organism evidence="6 7">
    <name type="scientific">Owenia fusiformis</name>
    <name type="common">Polychaete worm</name>
    <dbReference type="NCBI Taxonomy" id="6347"/>
    <lineage>
        <taxon>Eukaryota</taxon>
        <taxon>Metazoa</taxon>
        <taxon>Spiralia</taxon>
        <taxon>Lophotrochozoa</taxon>
        <taxon>Annelida</taxon>
        <taxon>Polychaeta</taxon>
        <taxon>Sedentaria</taxon>
        <taxon>Canalipalpata</taxon>
        <taxon>Sabellida</taxon>
        <taxon>Oweniida</taxon>
        <taxon>Oweniidae</taxon>
        <taxon>Owenia</taxon>
    </lineage>
</organism>
<feature type="domain" description="Serpin" evidence="5">
    <location>
        <begin position="592"/>
        <end position="895"/>
    </location>
</feature>
<feature type="region of interest" description="Disordered" evidence="3">
    <location>
        <begin position="962"/>
        <end position="1005"/>
    </location>
</feature>
<feature type="compositionally biased region" description="Low complexity" evidence="3">
    <location>
        <begin position="1536"/>
        <end position="1559"/>
    </location>
</feature>
<dbReference type="InterPro" id="IPR023795">
    <property type="entry name" value="Serpin_CS"/>
</dbReference>
<feature type="compositionally biased region" description="Low complexity" evidence="3">
    <location>
        <begin position="1515"/>
        <end position="1528"/>
    </location>
</feature>
<feature type="compositionally biased region" description="Low complexity" evidence="3">
    <location>
        <begin position="479"/>
        <end position="491"/>
    </location>
</feature>
<protein>
    <recommendedName>
        <fullName evidence="5">Serpin domain-containing protein</fullName>
    </recommendedName>
</protein>
<dbReference type="Proteomes" id="UP000749559">
    <property type="component" value="Unassembled WGS sequence"/>
</dbReference>
<feature type="region of interest" description="Disordered" evidence="3">
    <location>
        <begin position="479"/>
        <end position="522"/>
    </location>
</feature>
<accession>A0A8S4NFZ9</accession>
<dbReference type="CDD" id="cd00172">
    <property type="entry name" value="serpin"/>
    <property type="match status" value="5"/>
</dbReference>
<sequence length="2540" mass="285275">MIQKLVVVVIATLLCVTMTTDAATPLRDLAKAHNRFSIHIYEKLKTMTDENVFFGPISITTALAIAMMGTSPQAEQEMISAMGLTKFVKNDPNILHETFRELAGKLFKITENCTLLSANGIFAEETHPFIQEFLDDVQTNYDAEIDEVDFKNAFEDVREAINEWVMDNTNDKIKNLIPQGALNAATVMVIVNAIYFKGLWKIPFLPEDTQPTDFYTKPMEKICADMMFKKSDKYSYGESRKFDSKVLKLPYDCQEKDRKLSMYVILPNKRFGITDLENEIVNDYNKFGHLFNGLEEKEVSVWLPKFSFTHEFDLTAILKSLGMNAIFNKGSLTRMSNDTDLEVTSILHKAFVEVNEEGTEAAAATAIVVGVTSIQFPIEFRADHPFLFVIRDDVTKAILFMGRVMEPTECSKDVTTQVPTTPFISTTIPTTTPGGCVPGETIEEGKQVQPDGKVWCYGTYCENGELFAWDNFDCGPTTEPPMTTVPTTEPTTEPKTEPTTKATTEPTMEPTIEPTTESMTTPKVPKTACIENGVIYMNKESVPPRNTCEKKCRKMIQKLVLGVLATLLCVTMTIEAATPLQDLAKAHNRFSLDIYEKLKTMTDENVFFGPISITTALAIAMLGTSHEAEQEMISAMSLTKFVKNDPNILHETFRELAGKLFKITENCTLLSANGIMVIVNAIYFKGLWKIPFLPEDTQPTDFYTKPMEKICADMMFKKSDKYSYGESRKFDSKVLKLPYDCQEKDRKLSMYVILPNKRFGITDLENEIVNDYNKFGHLFNGLEEKEVSVWLPKFSFTYEFELTAILKSLGMNAIFNKGSLTCMSNDTDLQVTSILHKAFVEVNEEGTEAAAATAIIIGVTSIQFPIEFRADHPFLFVIRDDVTKAILFMGRVMQPTECSGGVTTKVPTTPVISTTIPTTPPGGCVPGETIEEGKDIQPDGKVWCYGTYCENGELFAWDNFDCGPTTEPPMTTGPTTEPKTEPTKATTEPTMQPTTEPTTESMTTPKVPKTACIENGVIYMNKESVPPRNTCEKKCRKMIQKLVLGVLATLLCVTMTIEAATPLQDLAKAHNRFSLDIYEKLKTMTDENVFFGPISITTALAIAMLGTSHEAEQEMISAMSLTKFVKNDPNILHETFRELAGKLFKITENCTLLSANGIFAEQTHPFIQKFLDDVQTNYDAEIDEVDFKNAFEDVREAINEWVMDNTNDKIKNLIPQGALDAATVMVIVNAIYFKGLWKIPFLPEDTQPTDFYTKPMEKICADMMFKKSDKYSYGESRKFDSKVLKLPYDCQEKDRKLSMYVILPNKRFGITDLENEIVNDYNKFGHLFNGLEEKEVSVWLPKFSFTYEFELTAILKSLGMNAIFNKGSLTCMSNDTDLQVTSILHKAFVEVNEEGTEAAAATAIIIGVTSIQFPIEFRADHPFLFVIRDDVTKAILFMGRVMQPTECSKDVTTQVPTTLAISTTIPTTTQGGCVPGETIEEGRDIQPDGKVWCYGTYCENGELFAWDNFDCGPTTEPPMTTVPTTEPTTEPKTEPSTKATTEPTMEPTIEPTTESMTTPKVPKTGKMIQKLLLGVLATLLYVTMTTEAATPLQDLAKAHNRFSLDIYEKLRTMTDENVFFGPISITTALAIAMLGTSPKAEKEMISAMRLTAFVGNHPNQLHQTFREFTERLFKTTDNCTLLSANGIFAEQTHPFILQFLDDVQTYYDAEIDEVDFMNAYAEVREVINEWVMNNTNDRIENLIPQGALDAATVMVIVNAIYFKGLWKMPFFPEDTEPTDFYVSSTKTIRVNMMFNRTNEFEYGENEMFDSKVLKLPYDCQEKDRKLSMYVILPNKKFGITDLEDEITNNYNNVDNLLFGLRKQKVKVWLPKFCFTHAFELTKILKSLGMYAIFNTGSLTRMSNDTSLLVTDVIHKAFVEVNEEGTEAAAATAILIKLTAILRPIEFKADHPFLFVIRDDVTKAILFMGRVMQPTECSKDGTTQVPMTPVISTTIPTTPPGGCVPGETLSEGKDIQPDGKVWCYGSYCDDNGEIIHWDDWDCEPTETTTVPSKTTEPTSKLMSAAPVQDLAKAHNQFSLDIYDKLKTMTNKNVFFGPISITTALAIAMLGTSPEAKEEMISAMRLTDFVQNYPNQLHQTFKELTERMFKTTDNCTLLSANGIFVEQTHTFIPQFLDNVQAYYDAKIDEVDFMNKFEVVRRAINAWVMANTNNRIGNLIPQGALDAATVMVIVNAIYFKGLWKMPFFPEDTQPTDFYVSPTKTICVDMMFNRTNEFEYGENEMFDSKVLKLPYGCQEKDCKLSMYVILPNKKFGIADLEAKISKNYNNVDNLLSGLREQKVKVWLPKFSFTHEFELTAILKSLGMNAIFSRGSLTRMSNDTSLLVTDVIHKAFVEVNEEGMEAAAATAILIKLTAILRPIEFRADHPFLFVIRDDITKTILFMGRVMQPTECSKDVTTQVPTTPVISTTIPTTPPGGCVPGETLSEGKQVQPDGKVWCYGSYCDDNGEIIHWDDWDCEPTETTTVPPKTTEPTSNLMSGILF</sequence>
<dbReference type="Gene3D" id="2.10.310.10">
    <property type="entry name" value="Serpins superfamily"/>
    <property type="match status" value="1"/>
</dbReference>
<dbReference type="Gene3D" id="2.30.39.10">
    <property type="entry name" value="Alpha-1-antitrypsin, domain 1"/>
    <property type="match status" value="5"/>
</dbReference>
<dbReference type="EMBL" id="CAIIXF020000003">
    <property type="protein sequence ID" value="CAH1780308.1"/>
    <property type="molecule type" value="Genomic_DNA"/>
</dbReference>
<evidence type="ECO:0000256" key="3">
    <source>
        <dbReference type="SAM" id="MobiDB-lite"/>
    </source>
</evidence>
<name>A0A8S4NFZ9_OWEFU</name>
<comment type="similarity">
    <text evidence="1 2">Belongs to the serpin family.</text>
</comment>
<evidence type="ECO:0000313" key="6">
    <source>
        <dbReference type="EMBL" id="CAH1780308.1"/>
    </source>
</evidence>
<comment type="caution">
    <text evidence="6">The sequence shown here is derived from an EMBL/GenBank/DDBJ whole genome shotgun (WGS) entry which is preliminary data.</text>
</comment>
<dbReference type="SUPFAM" id="SSF56574">
    <property type="entry name" value="Serpins"/>
    <property type="match status" value="5"/>
</dbReference>
<feature type="signal peptide" evidence="4">
    <location>
        <begin position="1"/>
        <end position="22"/>
    </location>
</feature>
<dbReference type="Pfam" id="PF00079">
    <property type="entry name" value="Serpin"/>
    <property type="match status" value="5"/>
</dbReference>
<evidence type="ECO:0000313" key="7">
    <source>
        <dbReference type="Proteomes" id="UP000749559"/>
    </source>
</evidence>
<dbReference type="GO" id="GO:0005615">
    <property type="term" value="C:extracellular space"/>
    <property type="evidence" value="ECO:0007669"/>
    <property type="project" value="InterPro"/>
</dbReference>
<feature type="domain" description="Serpin" evidence="5">
    <location>
        <begin position="38"/>
        <end position="407"/>
    </location>
</feature>
<dbReference type="SMART" id="SM00093">
    <property type="entry name" value="SERPIN"/>
    <property type="match status" value="5"/>
</dbReference>
<evidence type="ECO:0000256" key="4">
    <source>
        <dbReference type="SAM" id="SignalP"/>
    </source>
</evidence>
<feature type="region of interest" description="Disordered" evidence="3">
    <location>
        <begin position="1515"/>
        <end position="1561"/>
    </location>
</feature>
<dbReference type="InterPro" id="IPR042185">
    <property type="entry name" value="Serpin_sf_2"/>
</dbReference>
<keyword evidence="7" id="KW-1185">Reference proteome</keyword>
<feature type="compositionally biased region" description="Low complexity" evidence="3">
    <location>
        <begin position="499"/>
        <end position="522"/>
    </location>
</feature>
<keyword evidence="4" id="KW-0732">Signal</keyword>
<feature type="chain" id="PRO_5035847965" description="Serpin domain-containing protein" evidence="4">
    <location>
        <begin position="23"/>
        <end position="2540"/>
    </location>
</feature>
<gene>
    <name evidence="6" type="ORF">OFUS_LOCUS7015</name>
</gene>
<dbReference type="OrthoDB" id="671595at2759"/>
<evidence type="ECO:0000256" key="1">
    <source>
        <dbReference type="ARBA" id="ARBA00009500"/>
    </source>
</evidence>
<dbReference type="InterPro" id="IPR036186">
    <property type="entry name" value="Serpin_sf"/>
</dbReference>
<feature type="compositionally biased region" description="Low complexity" evidence="3">
    <location>
        <begin position="963"/>
        <end position="1005"/>
    </location>
</feature>
<dbReference type="PANTHER" id="PTHR11461">
    <property type="entry name" value="SERINE PROTEASE INHIBITOR, SERPIN"/>
    <property type="match status" value="1"/>
</dbReference>
<evidence type="ECO:0000259" key="5">
    <source>
        <dbReference type="SMART" id="SM00093"/>
    </source>
</evidence>
<dbReference type="InterPro" id="IPR000215">
    <property type="entry name" value="Serpin_fam"/>
</dbReference>
<feature type="domain" description="Serpin" evidence="5">
    <location>
        <begin position="1604"/>
        <end position="1973"/>
    </location>
</feature>
<dbReference type="Gene3D" id="3.30.497.10">
    <property type="entry name" value="Antithrombin, subunit I, domain 2"/>
    <property type="match status" value="6"/>
</dbReference>
<reference evidence="6" key="1">
    <citation type="submission" date="2022-03" db="EMBL/GenBank/DDBJ databases">
        <authorList>
            <person name="Martin C."/>
        </authorList>
    </citation>
    <scope>NUCLEOTIDE SEQUENCE</scope>
</reference>
<dbReference type="PROSITE" id="PS00284">
    <property type="entry name" value="SERPIN"/>
    <property type="match status" value="5"/>
</dbReference>
<feature type="domain" description="Serpin" evidence="5">
    <location>
        <begin position="1075"/>
        <end position="1444"/>
    </location>
</feature>
<feature type="domain" description="Serpin" evidence="5">
    <location>
        <begin position="2078"/>
        <end position="2447"/>
    </location>
</feature>
<dbReference type="InterPro" id="IPR023796">
    <property type="entry name" value="Serpin_dom"/>
</dbReference>
<dbReference type="InterPro" id="IPR042178">
    <property type="entry name" value="Serpin_sf_1"/>
</dbReference>
<feature type="region of interest" description="Disordered" evidence="3">
    <location>
        <begin position="1977"/>
        <end position="2000"/>
    </location>
</feature>
<dbReference type="FunFam" id="2.10.310.10:FF:000001">
    <property type="entry name" value="Serpin family A member 1"/>
    <property type="match status" value="5"/>
</dbReference>
<evidence type="ECO:0000256" key="2">
    <source>
        <dbReference type="RuleBase" id="RU000411"/>
    </source>
</evidence>
<feature type="compositionally biased region" description="Low complexity" evidence="3">
    <location>
        <begin position="1984"/>
        <end position="1995"/>
    </location>
</feature>
<dbReference type="PANTHER" id="PTHR11461:SF211">
    <property type="entry name" value="GH10112P-RELATED"/>
    <property type="match status" value="1"/>
</dbReference>
<dbReference type="GO" id="GO:0004867">
    <property type="term" value="F:serine-type endopeptidase inhibitor activity"/>
    <property type="evidence" value="ECO:0007669"/>
    <property type="project" value="InterPro"/>
</dbReference>
<proteinExistence type="inferred from homology"/>